<dbReference type="AlphaFoldDB" id="A0A109JK06"/>
<dbReference type="EMBL" id="LNCU01000095">
    <property type="protein sequence ID" value="KWV50487.1"/>
    <property type="molecule type" value="Genomic_DNA"/>
</dbReference>
<comment type="caution">
    <text evidence="2">The sequence shown here is derived from an EMBL/GenBank/DDBJ whole genome shotgun (WGS) entry which is preliminary data.</text>
</comment>
<dbReference type="Proteomes" id="UP000057737">
    <property type="component" value="Unassembled WGS sequence"/>
</dbReference>
<evidence type="ECO:0000256" key="1">
    <source>
        <dbReference type="SAM" id="MobiDB-lite"/>
    </source>
</evidence>
<evidence type="ECO:0000313" key="3">
    <source>
        <dbReference type="Proteomes" id="UP000057737"/>
    </source>
</evidence>
<evidence type="ECO:0000313" key="2">
    <source>
        <dbReference type="EMBL" id="KWV50487.1"/>
    </source>
</evidence>
<feature type="region of interest" description="Disordered" evidence="1">
    <location>
        <begin position="30"/>
        <end position="92"/>
    </location>
</feature>
<sequence>MVAESRKRIATRIKELQPEASNRQVAKLLGASHQTVNNDVGGKDLPSAAKKQSDTSADELDGGNNSPPPSTSGAAAAKIIDRRDRKSTGKSR</sequence>
<gene>
    <name evidence="2" type="ORF">AS156_14270</name>
</gene>
<keyword evidence="3" id="KW-1185">Reference proteome</keyword>
<protein>
    <submittedName>
        <fullName evidence="2">Uncharacterized protein</fullName>
    </submittedName>
</protein>
<proteinExistence type="predicted"/>
<organism evidence="2 3">
    <name type="scientific">Bradyrhizobium macuxiense</name>
    <dbReference type="NCBI Taxonomy" id="1755647"/>
    <lineage>
        <taxon>Bacteria</taxon>
        <taxon>Pseudomonadati</taxon>
        <taxon>Pseudomonadota</taxon>
        <taxon>Alphaproteobacteria</taxon>
        <taxon>Hyphomicrobiales</taxon>
        <taxon>Nitrobacteraceae</taxon>
        <taxon>Bradyrhizobium</taxon>
    </lineage>
</organism>
<accession>A0A109JK06</accession>
<dbReference type="OrthoDB" id="9800596at2"/>
<name>A0A109JK06_9BRAD</name>
<reference evidence="2 3" key="1">
    <citation type="submission" date="2015-11" db="EMBL/GenBank/DDBJ databases">
        <title>Draft Genome Sequence of the Strain BR 10303 (Bradyrhizobium sp.) isolated from nodules of Centrolobium paraense.</title>
        <authorList>
            <person name="Zelli J.E."/>
            <person name="Simoes-Araujo J.L."/>
            <person name="Barauna A.C."/>
            <person name="Silva K."/>
        </authorList>
    </citation>
    <scope>NUCLEOTIDE SEQUENCE [LARGE SCALE GENOMIC DNA]</scope>
    <source>
        <strain evidence="2 3">BR 10303</strain>
    </source>
</reference>
<feature type="compositionally biased region" description="Basic and acidic residues" evidence="1">
    <location>
        <begin position="79"/>
        <end position="92"/>
    </location>
</feature>
<dbReference type="RefSeq" id="WP_066511680.1">
    <property type="nucleotide sequence ID" value="NZ_LNCU01000095.1"/>
</dbReference>